<comment type="caution">
    <text evidence="1">The sequence shown here is derived from an EMBL/GenBank/DDBJ whole genome shotgun (WGS) entry which is preliminary data.</text>
</comment>
<proteinExistence type="predicted"/>
<accession>A0A5C6RP14</accession>
<evidence type="ECO:0000313" key="1">
    <source>
        <dbReference type="EMBL" id="TXB63699.1"/>
    </source>
</evidence>
<organism evidence="1 2">
    <name type="scientific">Vicingus serpentipes</name>
    <dbReference type="NCBI Taxonomy" id="1926625"/>
    <lineage>
        <taxon>Bacteria</taxon>
        <taxon>Pseudomonadati</taxon>
        <taxon>Bacteroidota</taxon>
        <taxon>Flavobacteriia</taxon>
        <taxon>Flavobacteriales</taxon>
        <taxon>Vicingaceae</taxon>
        <taxon>Vicingus</taxon>
    </lineage>
</organism>
<dbReference type="AlphaFoldDB" id="A0A5C6RP14"/>
<evidence type="ECO:0000313" key="2">
    <source>
        <dbReference type="Proteomes" id="UP000321721"/>
    </source>
</evidence>
<gene>
    <name evidence="1" type="ORF">FRY74_12575</name>
</gene>
<sequence>MKLAIMQPYIFPYIGYFQLINAVDTFVFYDDVNFIKRGWINRNQILINNKAHLFSIPLVNASQNKLVNEVELAADIKWLKQFYTTLEQNYKKAPFYDETFQLIKSVFEEPLKTIDELAEKSIITVCNHLEISTVLKKSSLAHASSKGMEKADRLIDITIKNKANTYINPIGGKELYHKSYFKKKNIDLFFIKNEINSYQQFNNDFIGSLSIIDVMMFNSKEKVQQLLTEFTLI</sequence>
<dbReference type="InterPro" id="IPR014985">
    <property type="entry name" value="WbqC"/>
</dbReference>
<dbReference type="EMBL" id="VOOS01000007">
    <property type="protein sequence ID" value="TXB63699.1"/>
    <property type="molecule type" value="Genomic_DNA"/>
</dbReference>
<dbReference type="Pfam" id="PF08889">
    <property type="entry name" value="WbqC"/>
    <property type="match status" value="1"/>
</dbReference>
<dbReference type="Proteomes" id="UP000321721">
    <property type="component" value="Unassembled WGS sequence"/>
</dbReference>
<dbReference type="RefSeq" id="WP_147102154.1">
    <property type="nucleotide sequence ID" value="NZ_VOOS01000007.1"/>
</dbReference>
<name>A0A5C6RP14_9FLAO</name>
<protein>
    <submittedName>
        <fullName evidence="1">WbqC family protein</fullName>
    </submittedName>
</protein>
<keyword evidence="2" id="KW-1185">Reference proteome</keyword>
<dbReference type="OrthoDB" id="3611744at2"/>
<reference evidence="1 2" key="1">
    <citation type="submission" date="2019-08" db="EMBL/GenBank/DDBJ databases">
        <title>Genome of Vicingus serpentipes NCIMB 15042.</title>
        <authorList>
            <person name="Bowman J.P."/>
        </authorList>
    </citation>
    <scope>NUCLEOTIDE SEQUENCE [LARGE SCALE GENOMIC DNA]</scope>
    <source>
        <strain evidence="1 2">NCIMB 15042</strain>
    </source>
</reference>